<organism evidence="1">
    <name type="scientific">marine sediment metagenome</name>
    <dbReference type="NCBI Taxonomy" id="412755"/>
    <lineage>
        <taxon>unclassified sequences</taxon>
        <taxon>metagenomes</taxon>
        <taxon>ecological metagenomes</taxon>
    </lineage>
</organism>
<proteinExistence type="predicted"/>
<name>A0A0F8VT64_9ZZZZ</name>
<comment type="caution">
    <text evidence="1">The sequence shown here is derived from an EMBL/GenBank/DDBJ whole genome shotgun (WGS) entry which is preliminary data.</text>
</comment>
<sequence length="123" mass="12868">MATIAIAPTKHSRGVHSWLWDAMGNADVGAALDPDGGGPAFADKTVQIEAVAYGSATIVIQGSNDGTNWFTLTNPNNDDLSFTVGDQLEAILENPLYIRPSTSGGTGTDINVIISGRAILQLR</sequence>
<evidence type="ECO:0000313" key="1">
    <source>
        <dbReference type="EMBL" id="KKK47548.1"/>
    </source>
</evidence>
<reference evidence="1" key="1">
    <citation type="journal article" date="2015" name="Nature">
        <title>Complex archaea that bridge the gap between prokaryotes and eukaryotes.</title>
        <authorList>
            <person name="Spang A."/>
            <person name="Saw J.H."/>
            <person name="Jorgensen S.L."/>
            <person name="Zaremba-Niedzwiedzka K."/>
            <person name="Martijn J."/>
            <person name="Lind A.E."/>
            <person name="van Eijk R."/>
            <person name="Schleper C."/>
            <person name="Guy L."/>
            <person name="Ettema T.J."/>
        </authorList>
    </citation>
    <scope>NUCLEOTIDE SEQUENCE</scope>
</reference>
<protein>
    <submittedName>
        <fullName evidence="1">Uncharacterized protein</fullName>
    </submittedName>
</protein>
<accession>A0A0F8VT64</accession>
<dbReference type="AlphaFoldDB" id="A0A0F8VT64"/>
<gene>
    <name evidence="1" type="ORF">LCGC14_3154080</name>
</gene>
<dbReference type="EMBL" id="LAZR01069525">
    <property type="protein sequence ID" value="KKK47548.1"/>
    <property type="molecule type" value="Genomic_DNA"/>
</dbReference>